<evidence type="ECO:0000256" key="11">
    <source>
        <dbReference type="ARBA" id="ARBA00023204"/>
    </source>
</evidence>
<dbReference type="FunFam" id="1.10.150.110:FF:000001">
    <property type="entry name" value="Putative Crossover junction endonuclease MUS81"/>
    <property type="match status" value="1"/>
</dbReference>
<accession>A0AAW1UDU7</accession>
<gene>
    <name evidence="15" type="ORF">WA026_004167</name>
</gene>
<evidence type="ECO:0000256" key="3">
    <source>
        <dbReference type="ARBA" id="ARBA00010015"/>
    </source>
</evidence>
<feature type="domain" description="ERCC4" evidence="14">
    <location>
        <begin position="340"/>
        <end position="440"/>
    </location>
</feature>
<dbReference type="Gene3D" id="1.10.150.110">
    <property type="entry name" value="DNA polymerase beta, N-terminal domain-like"/>
    <property type="match status" value="1"/>
</dbReference>
<dbReference type="InterPro" id="IPR047416">
    <property type="entry name" value="XPF_nuclease_Mus81"/>
</dbReference>
<dbReference type="Pfam" id="PF02732">
    <property type="entry name" value="ERCC4"/>
    <property type="match status" value="1"/>
</dbReference>
<proteinExistence type="inferred from homology"/>
<dbReference type="SMART" id="SM00891">
    <property type="entry name" value="ERCC4"/>
    <property type="match status" value="1"/>
</dbReference>
<dbReference type="GO" id="GO:0005634">
    <property type="term" value="C:nucleus"/>
    <property type="evidence" value="ECO:0007669"/>
    <property type="project" value="UniProtKB-SubCell"/>
</dbReference>
<dbReference type="Proteomes" id="UP001431783">
    <property type="component" value="Unassembled WGS sequence"/>
</dbReference>
<keyword evidence="7 13" id="KW-0227">DNA damage</keyword>
<dbReference type="EMBL" id="JARQZJ010000061">
    <property type="protein sequence ID" value="KAK9879313.1"/>
    <property type="molecule type" value="Genomic_DNA"/>
</dbReference>
<dbReference type="SUPFAM" id="SSF52980">
    <property type="entry name" value="Restriction endonuclease-like"/>
    <property type="match status" value="1"/>
</dbReference>
<dbReference type="InterPro" id="IPR036388">
    <property type="entry name" value="WH-like_DNA-bd_sf"/>
</dbReference>
<evidence type="ECO:0000256" key="1">
    <source>
        <dbReference type="ARBA" id="ARBA00001946"/>
    </source>
</evidence>
<sequence>MSTTRNRVSVKLQCPNPLFEKWLKEWLDVAKKKDSKNQHTYSLALQSLRKYPLPLEKGRDCIILKGFGNKLCGMLDERLKHYNEVGNVEYNSKAGNPKTKVPPVSEIPNSMSNLSKKKTAKKAPIDNTNEYIPTYKSGAYAILVALYKANITENQKSLSKKDLIIAAQAFSDSSFTKAEPGSYYTAWNSMRTLISKNFVKKQGNPAQYSLTDAGVLVGHKLYSKQNGNISSPTKLSTENEKANIEDNLEQIFLDKMFSQPSSDCDSQNSGYNDLLLGEHKRKLDFYIPEPIVPASSELIGICGIFTSAQIPIQGIVSNKVSTTNVTQQDILFPPYSFDIILYVDTQETNGGQVDISNDPILAELKHLNVNFEVKNLKVGDYCWICRDRKSALELVTPYIVERKRMDDLAASIKDGRFHEQKFRLKQCGLQNVIYMIESYGKKDEHVGLPLNNLYQATVNTLIQDGFCVKFVDGIRGVAEYLSCVTNLIMKSYENKTLVRCPKENVSNISITDDLVSLMFFAEFNKLSSKSKSFTVKDMFIKQLLQIKGLSIDKALAIVEIYPTIQSLNNCFTMNGIKSVNMISNVKYGPMGKKIGPVLANIIYQLFTKSEFIFR</sequence>
<keyword evidence="5 13" id="KW-0479">Metal-binding</keyword>
<dbReference type="GO" id="GO:0000727">
    <property type="term" value="P:double-strand break repair via break-induced replication"/>
    <property type="evidence" value="ECO:0007669"/>
    <property type="project" value="UniProtKB-UniRule"/>
</dbReference>
<comment type="caution">
    <text evidence="15">The sequence shown here is derived from an EMBL/GenBank/DDBJ whole genome shotgun (WGS) entry which is preliminary data.</text>
</comment>
<dbReference type="GO" id="GO:0031297">
    <property type="term" value="P:replication fork processing"/>
    <property type="evidence" value="ECO:0007669"/>
    <property type="project" value="UniProtKB-ARBA"/>
</dbReference>
<evidence type="ECO:0000256" key="5">
    <source>
        <dbReference type="ARBA" id="ARBA00022723"/>
    </source>
</evidence>
<dbReference type="PANTHER" id="PTHR13451">
    <property type="entry name" value="CLASS II CROSSOVER JUNCTION ENDONUCLEASE MUS81"/>
    <property type="match status" value="1"/>
</dbReference>
<evidence type="ECO:0000313" key="15">
    <source>
        <dbReference type="EMBL" id="KAK9879313.1"/>
    </source>
</evidence>
<dbReference type="GO" id="GO:0046872">
    <property type="term" value="F:metal ion binding"/>
    <property type="evidence" value="ECO:0007669"/>
    <property type="project" value="UniProtKB-UniRule"/>
</dbReference>
<dbReference type="InterPro" id="IPR047417">
    <property type="entry name" value="WHD_MUS81"/>
</dbReference>
<evidence type="ECO:0000256" key="7">
    <source>
        <dbReference type="ARBA" id="ARBA00022763"/>
    </source>
</evidence>
<comment type="similarity">
    <text evidence="3 13">Belongs to the XPF family.</text>
</comment>
<dbReference type="Gene3D" id="1.10.150.670">
    <property type="entry name" value="Crossover junction endonuclease EME1, DNA-binding domain"/>
    <property type="match status" value="1"/>
</dbReference>
<dbReference type="Gene3D" id="3.40.50.10130">
    <property type="match status" value="1"/>
</dbReference>
<dbReference type="PANTHER" id="PTHR13451:SF0">
    <property type="entry name" value="CROSSOVER JUNCTION ENDONUCLEASE MUS81"/>
    <property type="match status" value="1"/>
</dbReference>
<dbReference type="InterPro" id="IPR027421">
    <property type="entry name" value="DNA_pol_lamdba_lyase_dom_sf"/>
</dbReference>
<dbReference type="GO" id="GO:0048257">
    <property type="term" value="F:3'-flap endonuclease activity"/>
    <property type="evidence" value="ECO:0007669"/>
    <property type="project" value="TreeGrafter"/>
</dbReference>
<dbReference type="CDD" id="cd21036">
    <property type="entry name" value="WH_MUS81"/>
    <property type="match status" value="1"/>
</dbReference>
<dbReference type="Pfam" id="PF14716">
    <property type="entry name" value="HHH_8"/>
    <property type="match status" value="1"/>
</dbReference>
<evidence type="ECO:0000256" key="10">
    <source>
        <dbReference type="ARBA" id="ARBA00023172"/>
    </source>
</evidence>
<dbReference type="GO" id="GO:0031573">
    <property type="term" value="P:mitotic intra-S DNA damage checkpoint signaling"/>
    <property type="evidence" value="ECO:0007669"/>
    <property type="project" value="TreeGrafter"/>
</dbReference>
<keyword evidence="12 13" id="KW-0539">Nucleus</keyword>
<dbReference type="InterPro" id="IPR010996">
    <property type="entry name" value="HHH_MUS81"/>
</dbReference>
<comment type="subunit">
    <text evidence="13">Interacts with EME1.</text>
</comment>
<dbReference type="AlphaFoldDB" id="A0AAW1UDU7"/>
<evidence type="ECO:0000256" key="9">
    <source>
        <dbReference type="ARBA" id="ARBA00022842"/>
    </source>
</evidence>
<keyword evidence="9 13" id="KW-0460">Magnesium</keyword>
<dbReference type="InterPro" id="IPR006166">
    <property type="entry name" value="ERCC4_domain"/>
</dbReference>
<evidence type="ECO:0000256" key="2">
    <source>
        <dbReference type="ARBA" id="ARBA00004123"/>
    </source>
</evidence>
<dbReference type="GO" id="GO:0006308">
    <property type="term" value="P:DNA catabolic process"/>
    <property type="evidence" value="ECO:0007669"/>
    <property type="project" value="UniProtKB-UniRule"/>
</dbReference>
<keyword evidence="6 13" id="KW-0255">Endonuclease</keyword>
<dbReference type="SUPFAM" id="SSF47802">
    <property type="entry name" value="DNA polymerase beta, N-terminal domain-like"/>
    <property type="match status" value="1"/>
</dbReference>
<keyword evidence="4 13" id="KW-0540">Nuclease</keyword>
<keyword evidence="11 13" id="KW-0234">DNA repair</keyword>
<dbReference type="InterPro" id="IPR042530">
    <property type="entry name" value="EME1/EME2_C"/>
</dbReference>
<dbReference type="FunFam" id="1.10.10.10:FF:000307">
    <property type="entry name" value="Crossover junction endonuclease MUS81"/>
    <property type="match status" value="1"/>
</dbReference>
<keyword evidence="10 13" id="KW-0233">DNA recombination</keyword>
<evidence type="ECO:0000256" key="12">
    <source>
        <dbReference type="ARBA" id="ARBA00023242"/>
    </source>
</evidence>
<evidence type="ECO:0000256" key="8">
    <source>
        <dbReference type="ARBA" id="ARBA00022801"/>
    </source>
</evidence>
<dbReference type="InterPro" id="IPR033309">
    <property type="entry name" value="Mus81"/>
</dbReference>
<dbReference type="EC" id="3.1.22.-" evidence="13"/>
<keyword evidence="8 13" id="KW-0378">Hydrolase</keyword>
<dbReference type="InterPro" id="IPR011335">
    <property type="entry name" value="Restrct_endonuc-II-like"/>
</dbReference>
<evidence type="ECO:0000313" key="16">
    <source>
        <dbReference type="Proteomes" id="UP001431783"/>
    </source>
</evidence>
<evidence type="ECO:0000256" key="13">
    <source>
        <dbReference type="RuleBase" id="RU369042"/>
    </source>
</evidence>
<evidence type="ECO:0000256" key="4">
    <source>
        <dbReference type="ARBA" id="ARBA00022722"/>
    </source>
</evidence>
<dbReference type="GO" id="GO:0048476">
    <property type="term" value="C:Holliday junction resolvase complex"/>
    <property type="evidence" value="ECO:0007669"/>
    <property type="project" value="UniProtKB-UniRule"/>
</dbReference>
<dbReference type="GO" id="GO:0008821">
    <property type="term" value="F:crossover junction DNA endonuclease activity"/>
    <property type="evidence" value="ECO:0007669"/>
    <property type="project" value="UniProtKB-UniRule"/>
</dbReference>
<comment type="function">
    <text evidence="13">Interacts with EME1 to form a DNA structure-specific endonuclease with substrate preference for branched DNA structures with a 5'-end at the branch nick. Typical substrates include 3'-flap structures, D-loops, replication forks and nicked Holliday junctions. May be required in mitosis for the processing of stalled or collapsed replication fork intermediates. May be required in meiosis for the repair of meiosis-specific double strand breaks subsequent to single-end invasion (SEI).</text>
</comment>
<reference evidence="15 16" key="1">
    <citation type="submission" date="2023-03" db="EMBL/GenBank/DDBJ databases">
        <title>Genome insight into feeding habits of ladybird beetles.</title>
        <authorList>
            <person name="Li H.-S."/>
            <person name="Huang Y.-H."/>
            <person name="Pang H."/>
        </authorList>
    </citation>
    <scope>NUCLEOTIDE SEQUENCE [LARGE SCALE GENOMIC DNA]</scope>
    <source>
        <strain evidence="15">SYSU_2023b</strain>
        <tissue evidence="15">Whole body</tissue>
    </source>
</reference>
<dbReference type="Pfam" id="PF21136">
    <property type="entry name" value="WHD_MUS81"/>
    <property type="match status" value="1"/>
</dbReference>
<dbReference type="Gene3D" id="1.10.10.10">
    <property type="entry name" value="Winged helix-like DNA-binding domain superfamily/Winged helix DNA-binding domain"/>
    <property type="match status" value="1"/>
</dbReference>
<dbReference type="FunFam" id="3.40.50.10130:FF:000003">
    <property type="entry name" value="Crossover junction endonuclease MUS81"/>
    <property type="match status" value="1"/>
</dbReference>
<organism evidence="15 16">
    <name type="scientific">Henosepilachna vigintioctopunctata</name>
    <dbReference type="NCBI Taxonomy" id="420089"/>
    <lineage>
        <taxon>Eukaryota</taxon>
        <taxon>Metazoa</taxon>
        <taxon>Ecdysozoa</taxon>
        <taxon>Arthropoda</taxon>
        <taxon>Hexapoda</taxon>
        <taxon>Insecta</taxon>
        <taxon>Pterygota</taxon>
        <taxon>Neoptera</taxon>
        <taxon>Endopterygota</taxon>
        <taxon>Coleoptera</taxon>
        <taxon>Polyphaga</taxon>
        <taxon>Cucujiformia</taxon>
        <taxon>Coccinelloidea</taxon>
        <taxon>Coccinellidae</taxon>
        <taxon>Epilachninae</taxon>
        <taxon>Epilachnini</taxon>
        <taxon>Henosepilachna</taxon>
    </lineage>
</organism>
<dbReference type="CDD" id="cd20074">
    <property type="entry name" value="XPF_nuclease_Mus81"/>
    <property type="match status" value="1"/>
</dbReference>
<comment type="subcellular location">
    <subcellularLocation>
        <location evidence="2 13">Nucleus</location>
    </subcellularLocation>
</comment>
<comment type="cofactor">
    <cofactor evidence="1 13">
        <name>Mg(2+)</name>
        <dbReference type="ChEBI" id="CHEBI:18420"/>
    </cofactor>
</comment>
<name>A0AAW1UDU7_9CUCU</name>
<dbReference type="GO" id="GO:0000712">
    <property type="term" value="P:resolution of meiotic recombination intermediates"/>
    <property type="evidence" value="ECO:0007669"/>
    <property type="project" value="TreeGrafter"/>
</dbReference>
<protein>
    <recommendedName>
        <fullName evidence="13">Crossover junction endonuclease MUS81</fullName>
        <ecNumber evidence="13">3.1.22.-</ecNumber>
    </recommendedName>
</protein>
<dbReference type="GO" id="GO:0003677">
    <property type="term" value="F:DNA binding"/>
    <property type="evidence" value="ECO:0007669"/>
    <property type="project" value="UniProtKB-UniRule"/>
</dbReference>
<evidence type="ECO:0000259" key="14">
    <source>
        <dbReference type="SMART" id="SM00891"/>
    </source>
</evidence>
<evidence type="ECO:0000256" key="6">
    <source>
        <dbReference type="ARBA" id="ARBA00022759"/>
    </source>
</evidence>
<keyword evidence="16" id="KW-1185">Reference proteome</keyword>